<evidence type="ECO:0000313" key="2">
    <source>
        <dbReference type="EMBL" id="GAG94691.1"/>
    </source>
</evidence>
<evidence type="ECO:0000256" key="1">
    <source>
        <dbReference type="SAM" id="Phobius"/>
    </source>
</evidence>
<gene>
    <name evidence="2" type="ORF">S01H4_44879</name>
</gene>
<feature type="transmembrane region" description="Helical" evidence="1">
    <location>
        <begin position="53"/>
        <end position="71"/>
    </location>
</feature>
<accession>X1DE35</accession>
<sequence>MAPLSIISIFGISAIFLNLRYEKISSFTNKIRATKKPAIYFFKKSSLLQKRNIIYLSVILFLVTANAISVYPSHVALNASYEAITDEDLASIDWMKENLDKTERLLLLIIVLQELQR</sequence>
<keyword evidence="1" id="KW-1133">Transmembrane helix</keyword>
<protein>
    <submittedName>
        <fullName evidence="2">Uncharacterized protein</fullName>
    </submittedName>
</protein>
<dbReference type="AlphaFoldDB" id="X1DE35"/>
<organism evidence="2">
    <name type="scientific">marine sediment metagenome</name>
    <dbReference type="NCBI Taxonomy" id="412755"/>
    <lineage>
        <taxon>unclassified sequences</taxon>
        <taxon>metagenomes</taxon>
        <taxon>ecological metagenomes</taxon>
    </lineage>
</organism>
<keyword evidence="1" id="KW-0812">Transmembrane</keyword>
<reference evidence="2" key="1">
    <citation type="journal article" date="2014" name="Front. Microbiol.">
        <title>High frequency of phylogenetically diverse reductive dehalogenase-homologous genes in deep subseafloor sedimentary metagenomes.</title>
        <authorList>
            <person name="Kawai M."/>
            <person name="Futagami T."/>
            <person name="Toyoda A."/>
            <person name="Takaki Y."/>
            <person name="Nishi S."/>
            <person name="Hori S."/>
            <person name="Arai W."/>
            <person name="Tsubouchi T."/>
            <person name="Morono Y."/>
            <person name="Uchiyama I."/>
            <person name="Ito T."/>
            <person name="Fujiyama A."/>
            <person name="Inagaki F."/>
            <person name="Takami H."/>
        </authorList>
    </citation>
    <scope>NUCLEOTIDE SEQUENCE</scope>
    <source>
        <strain evidence="2">Expedition CK06-06</strain>
    </source>
</reference>
<feature type="transmembrane region" description="Helical" evidence="1">
    <location>
        <begin position="6"/>
        <end position="22"/>
    </location>
</feature>
<keyword evidence="1" id="KW-0472">Membrane</keyword>
<name>X1DE35_9ZZZZ</name>
<proteinExistence type="predicted"/>
<dbReference type="EMBL" id="BART01024933">
    <property type="protein sequence ID" value="GAG94691.1"/>
    <property type="molecule type" value="Genomic_DNA"/>
</dbReference>
<comment type="caution">
    <text evidence="2">The sequence shown here is derived from an EMBL/GenBank/DDBJ whole genome shotgun (WGS) entry which is preliminary data.</text>
</comment>
<feature type="non-terminal residue" evidence="2">
    <location>
        <position position="117"/>
    </location>
</feature>